<gene>
    <name evidence="11" type="ORF">METZ01_LOCUS28622</name>
</gene>
<keyword evidence="5" id="KW-0798">TonB box</keyword>
<evidence type="ECO:0000256" key="6">
    <source>
        <dbReference type="ARBA" id="ARBA00023136"/>
    </source>
</evidence>
<dbReference type="InterPro" id="IPR000531">
    <property type="entry name" value="Beta-barrel_TonB"/>
</dbReference>
<dbReference type="GO" id="GO:0009279">
    <property type="term" value="C:cell outer membrane"/>
    <property type="evidence" value="ECO:0007669"/>
    <property type="project" value="UniProtKB-SubCell"/>
</dbReference>
<dbReference type="PANTHER" id="PTHR30069">
    <property type="entry name" value="TONB-DEPENDENT OUTER MEMBRANE RECEPTOR"/>
    <property type="match status" value="1"/>
</dbReference>
<keyword evidence="4" id="KW-0732">Signal</keyword>
<dbReference type="Gene3D" id="2.170.130.10">
    <property type="entry name" value="TonB-dependent receptor, plug domain"/>
    <property type="match status" value="1"/>
</dbReference>
<dbReference type="InterPro" id="IPR037066">
    <property type="entry name" value="Plug_dom_sf"/>
</dbReference>
<keyword evidence="6" id="KW-0472">Membrane</keyword>
<dbReference type="Pfam" id="PF00593">
    <property type="entry name" value="TonB_dep_Rec_b-barrel"/>
    <property type="match status" value="1"/>
</dbReference>
<evidence type="ECO:0000256" key="3">
    <source>
        <dbReference type="ARBA" id="ARBA00022692"/>
    </source>
</evidence>
<evidence type="ECO:0000256" key="8">
    <source>
        <dbReference type="ARBA" id="ARBA00023237"/>
    </source>
</evidence>
<name>A0A381Q9W6_9ZZZZ</name>
<feature type="domain" description="TonB-dependent receptor plug" evidence="10">
    <location>
        <begin position="68"/>
        <end position="145"/>
    </location>
</feature>
<evidence type="ECO:0008006" key="12">
    <source>
        <dbReference type="Google" id="ProtNLM"/>
    </source>
</evidence>
<dbReference type="Gene3D" id="2.40.170.20">
    <property type="entry name" value="TonB-dependent receptor, beta-barrel domain"/>
    <property type="match status" value="1"/>
</dbReference>
<dbReference type="EMBL" id="UINC01001258">
    <property type="protein sequence ID" value="SUZ75768.1"/>
    <property type="molecule type" value="Genomic_DNA"/>
</dbReference>
<dbReference type="GO" id="GO:0044718">
    <property type="term" value="P:siderophore transmembrane transport"/>
    <property type="evidence" value="ECO:0007669"/>
    <property type="project" value="TreeGrafter"/>
</dbReference>
<keyword evidence="8" id="KW-0998">Cell outer membrane</keyword>
<dbReference type="InterPro" id="IPR036942">
    <property type="entry name" value="Beta-barrel_TonB_sf"/>
</dbReference>
<dbReference type="InterPro" id="IPR039426">
    <property type="entry name" value="TonB-dep_rcpt-like"/>
</dbReference>
<dbReference type="GO" id="GO:0015344">
    <property type="term" value="F:siderophore uptake transmembrane transporter activity"/>
    <property type="evidence" value="ECO:0007669"/>
    <property type="project" value="TreeGrafter"/>
</dbReference>
<evidence type="ECO:0000313" key="11">
    <source>
        <dbReference type="EMBL" id="SUZ75768.1"/>
    </source>
</evidence>
<evidence type="ECO:0000259" key="10">
    <source>
        <dbReference type="Pfam" id="PF07715"/>
    </source>
</evidence>
<evidence type="ECO:0000256" key="5">
    <source>
        <dbReference type="ARBA" id="ARBA00023077"/>
    </source>
</evidence>
<organism evidence="11">
    <name type="scientific">marine metagenome</name>
    <dbReference type="NCBI Taxonomy" id="408172"/>
    <lineage>
        <taxon>unclassified sequences</taxon>
        <taxon>metagenomes</taxon>
        <taxon>ecological metagenomes</taxon>
    </lineage>
</organism>
<accession>A0A381Q9W6</accession>
<proteinExistence type="predicted"/>
<dbReference type="AlphaFoldDB" id="A0A381Q9W6"/>
<dbReference type="InterPro" id="IPR012910">
    <property type="entry name" value="Plug_dom"/>
</dbReference>
<reference evidence="11" key="1">
    <citation type="submission" date="2018-05" db="EMBL/GenBank/DDBJ databases">
        <authorList>
            <person name="Lanie J.A."/>
            <person name="Ng W.-L."/>
            <person name="Kazmierczak K.M."/>
            <person name="Andrzejewski T.M."/>
            <person name="Davidsen T.M."/>
            <person name="Wayne K.J."/>
            <person name="Tettelin H."/>
            <person name="Glass J.I."/>
            <person name="Rusch D."/>
            <person name="Podicherti R."/>
            <person name="Tsui H.-C.T."/>
            <person name="Winkler M.E."/>
        </authorList>
    </citation>
    <scope>NUCLEOTIDE SEQUENCE</scope>
</reference>
<feature type="domain" description="TonB-dependent receptor-like beta-barrel" evidence="9">
    <location>
        <begin position="295"/>
        <end position="622"/>
    </location>
</feature>
<evidence type="ECO:0000256" key="2">
    <source>
        <dbReference type="ARBA" id="ARBA00022448"/>
    </source>
</evidence>
<evidence type="ECO:0000256" key="4">
    <source>
        <dbReference type="ARBA" id="ARBA00022729"/>
    </source>
</evidence>
<protein>
    <recommendedName>
        <fullName evidence="12">TonB-dependent receptor plug domain-containing protein</fullName>
    </recommendedName>
</protein>
<sequence length="715" mass="80903">MNLFVIYEQDKNSLASVFSKSHPSILQRPLVIIIKALCLIVLTWVLFPISAQEQDDSTIIYEFSYFTQYNPVTLTDMIRNIPGGQTILRRRGGPGGSNNRGFGSTDAQVLINGRRMAGKINNMSTALARIQAAQVERIELIRGNAEGLDIRNEGIIYNVILQEGAENASSGFLDIGVTEIDDMEREPAILASYNASRGPLEFGASYQYETRPRLNLVDEEVLNPDRTPREFRHLYNAQTRRNHIITGNVGYEFQNGVILQLNGLISDNEQVYDRHEDQFLVNSDGVLIANAIEIGDINNLNQEFELGGDLEFEVSNLGRLKTLFVVNRRENDDDIVQDTIANNITSRLFSSIADYDEGETIVRSAMTSVIGGHTLEYGVEAAFNTLDKSFSFNNYPLANAVVEEDRYEVFVTHSVLLTDKVSLQTALTGEHSKIFQNREGQTNDRSFRYLKPRVELRYDLTPSDQFRLLGERTASQLNLNEFVASRNVDDELINFGNPNLEPESISSYSLSYERRFANDGGSIELKAAYEDISDHIDRILIGGDDAAVGNIGDAWRKNLELNLNTRFGFINLPSAVLTLSYTFEDSETTDPFTGKKRRLHYSTPDYFQVSFRHDLEGSDLAYGFNAHRRSGRLRQDVSFFEETDFDIHLSTAFIEYNFTPSVKVRFAGAHFLNEDRRVFDKTFYKGNIANSVIKRIESQDWTIAPDYVLSLQAIF</sequence>
<comment type="subcellular location">
    <subcellularLocation>
        <location evidence="1">Cell outer membrane</location>
        <topology evidence="1">Multi-pass membrane protein</topology>
    </subcellularLocation>
</comment>
<keyword evidence="2" id="KW-0813">Transport</keyword>
<keyword evidence="7" id="KW-0675">Receptor</keyword>
<dbReference type="Pfam" id="PF07715">
    <property type="entry name" value="Plug"/>
    <property type="match status" value="1"/>
</dbReference>
<evidence type="ECO:0000256" key="1">
    <source>
        <dbReference type="ARBA" id="ARBA00004571"/>
    </source>
</evidence>
<dbReference type="SUPFAM" id="SSF56935">
    <property type="entry name" value="Porins"/>
    <property type="match status" value="1"/>
</dbReference>
<evidence type="ECO:0000259" key="9">
    <source>
        <dbReference type="Pfam" id="PF00593"/>
    </source>
</evidence>
<keyword evidence="3" id="KW-0812">Transmembrane</keyword>
<dbReference type="PANTHER" id="PTHR30069:SF29">
    <property type="entry name" value="HEMOGLOBIN AND HEMOGLOBIN-HAPTOGLOBIN-BINDING PROTEIN 1-RELATED"/>
    <property type="match status" value="1"/>
</dbReference>
<evidence type="ECO:0000256" key="7">
    <source>
        <dbReference type="ARBA" id="ARBA00023170"/>
    </source>
</evidence>